<dbReference type="Gene3D" id="2.160.20.10">
    <property type="entry name" value="Single-stranded right-handed beta-helix, Pectin lyase-like"/>
    <property type="match status" value="2"/>
</dbReference>
<evidence type="ECO:0000313" key="2">
    <source>
        <dbReference type="EMBL" id="QUT07905.1"/>
    </source>
</evidence>
<proteinExistence type="predicted"/>
<dbReference type="AlphaFoldDB" id="A0A975KAP8"/>
<evidence type="ECO:0000256" key="1">
    <source>
        <dbReference type="SAM" id="MobiDB-lite"/>
    </source>
</evidence>
<dbReference type="InterPro" id="IPR012334">
    <property type="entry name" value="Pectin_lyas_fold"/>
</dbReference>
<evidence type="ECO:0000313" key="3">
    <source>
        <dbReference type="Proteomes" id="UP000681425"/>
    </source>
</evidence>
<reference evidence="2" key="1">
    <citation type="submission" date="2021-04" db="EMBL/GenBank/DDBJ databases">
        <title>Isolation of p-tert-butylphenol degrading bacteria Sphingobium phenoxybenzoativorans Tas13 from active sludge.</title>
        <authorList>
            <person name="Li Y."/>
        </authorList>
    </citation>
    <scope>NUCLEOTIDE SEQUENCE</scope>
    <source>
        <strain evidence="2">Tas13</strain>
    </source>
</reference>
<accession>A0A975KAP8</accession>
<dbReference type="Proteomes" id="UP000681425">
    <property type="component" value="Chromosome"/>
</dbReference>
<keyword evidence="3" id="KW-1185">Reference proteome</keyword>
<dbReference type="InterPro" id="IPR011050">
    <property type="entry name" value="Pectin_lyase_fold/virulence"/>
</dbReference>
<feature type="compositionally biased region" description="Low complexity" evidence="1">
    <location>
        <begin position="13"/>
        <end position="22"/>
    </location>
</feature>
<protein>
    <submittedName>
        <fullName evidence="2">Uncharacterized protein</fullName>
    </submittedName>
</protein>
<gene>
    <name evidence="2" type="ORF">KFK14_11250</name>
</gene>
<organism evidence="2 3">
    <name type="scientific">Sphingobium phenoxybenzoativorans</name>
    <dbReference type="NCBI Taxonomy" id="1592790"/>
    <lineage>
        <taxon>Bacteria</taxon>
        <taxon>Pseudomonadati</taxon>
        <taxon>Pseudomonadota</taxon>
        <taxon>Alphaproteobacteria</taxon>
        <taxon>Sphingomonadales</taxon>
        <taxon>Sphingomonadaceae</taxon>
        <taxon>Sphingobium</taxon>
    </lineage>
</organism>
<sequence length="565" mass="58932">MVDVVKLSTRGLRGRRGLPSGPLGDGSVGPDEISNDPGEQAAIMAKLGGLKRDKLTGNRTYYVRTNGSDSNDGLANTAGGAFVTPQKAIDTVYRSLDLNGFIVTIQIADGTYIAPISLRGLPLGATADQPLRMIGNESTPANVIFNTTSANALTLQGSAYLLLAGVTTRTTTAGVGWSVQSNSLLEHRNCRFGAVAGDMILTQHHASVKAIGPTTIAGNAVTFLHATKHSVIDFAAQTLTYDVSIPSFSTYLMGVNDASINLDSATIVNKGSGRILVHDGGSINVSSITGNFLGGFAPEEEEGGHIYYGDVESTRTIYVRTADGNDANDGRFDSAARAFKTISAAINYLAKLPEEPKRWAAGAGWVIQLADGTYTEAVNLRDVPYFDVTLRGNNSTPANVVVSSASDAIIGIGVRTKWNLEGFQVAASSGHGIRAEQNANIDFQNLRFGTCSGAHIYAITGANVRATGNYAIPNNAGYHALARLGGQIDIQNRTVTLSGTPSFTTFALAEMTASIRALNMTFSGTGAAGKRYEANLNGTINTNGGGATYLPGNASGSVATGGQYA</sequence>
<name>A0A975KAP8_9SPHN</name>
<dbReference type="EMBL" id="CP073910">
    <property type="protein sequence ID" value="QUT07905.1"/>
    <property type="molecule type" value="Genomic_DNA"/>
</dbReference>
<dbReference type="KEGG" id="spph:KFK14_11250"/>
<dbReference type="SUPFAM" id="SSF51126">
    <property type="entry name" value="Pectin lyase-like"/>
    <property type="match status" value="2"/>
</dbReference>
<dbReference type="RefSeq" id="WP_212610855.1">
    <property type="nucleotide sequence ID" value="NZ_CP073910.1"/>
</dbReference>
<feature type="region of interest" description="Disordered" evidence="1">
    <location>
        <begin position="13"/>
        <end position="34"/>
    </location>
</feature>